<dbReference type="GO" id="GO:0070043">
    <property type="term" value="F:rRNA (guanine-N7-)-methyltransferase activity"/>
    <property type="evidence" value="ECO:0007669"/>
    <property type="project" value="UniProtKB-UniRule"/>
</dbReference>
<feature type="binding site" evidence="6">
    <location>
        <position position="137"/>
    </location>
    <ligand>
        <name>S-adenosyl-L-methionine</name>
        <dbReference type="ChEBI" id="CHEBI:59789"/>
    </ligand>
</feature>
<dbReference type="NCBIfam" id="TIGR00138">
    <property type="entry name" value="rsmG_gidB"/>
    <property type="match status" value="1"/>
</dbReference>
<dbReference type="EMBL" id="AABOWU010000014">
    <property type="protein sequence ID" value="EAI3914689.1"/>
    <property type="molecule type" value="Genomic_DNA"/>
</dbReference>
<dbReference type="InterPro" id="IPR029063">
    <property type="entry name" value="SAM-dependent_MTases_sf"/>
</dbReference>
<evidence type="ECO:0000256" key="6">
    <source>
        <dbReference type="HAMAP-Rule" id="MF_00074"/>
    </source>
</evidence>
<evidence type="ECO:0000256" key="2">
    <source>
        <dbReference type="ARBA" id="ARBA00022552"/>
    </source>
</evidence>
<dbReference type="CDD" id="cd02440">
    <property type="entry name" value="AdoMet_MTases"/>
    <property type="match status" value="1"/>
</dbReference>
<dbReference type="Gene3D" id="3.40.50.150">
    <property type="entry name" value="Vaccinia Virus protein VP39"/>
    <property type="match status" value="1"/>
</dbReference>
<evidence type="ECO:0000256" key="4">
    <source>
        <dbReference type="ARBA" id="ARBA00022679"/>
    </source>
</evidence>
<dbReference type="PIRSF" id="PIRSF003078">
    <property type="entry name" value="GidB"/>
    <property type="match status" value="1"/>
</dbReference>
<comment type="caution">
    <text evidence="7">The sequence shown here is derived from an EMBL/GenBank/DDBJ whole genome shotgun (WGS) entry which is preliminary data.</text>
</comment>
<evidence type="ECO:0000313" key="7">
    <source>
        <dbReference type="EMBL" id="EAI3914689.1"/>
    </source>
</evidence>
<feature type="binding site" evidence="6">
    <location>
        <position position="77"/>
    </location>
    <ligand>
        <name>S-adenosyl-L-methionine</name>
        <dbReference type="ChEBI" id="CHEBI:59789"/>
    </ligand>
</feature>
<evidence type="ECO:0000256" key="5">
    <source>
        <dbReference type="ARBA" id="ARBA00022691"/>
    </source>
</evidence>
<dbReference type="EC" id="2.1.1.-" evidence="6"/>
<proteinExistence type="inferred from homology"/>
<sequence length="197" mass="23168">MKKYEEQLNFLKDFANKDDFFKKITLYKELLEKFNAVHNLTHFENIDENIIDSVKILDFYDLSNKKKIIDIGSGAGFPALFLACILQDNEFFLFEPSAKKASFLRVVKTELNLINVNIIKEKLQNYPPFKVDLITSRALMDVKPLVEISNGFYDKNTLFLLYKGSEIYDELQELKDYQIFNQGFRNYCLLKIKEKLC</sequence>
<keyword evidence="3 6" id="KW-0489">Methyltransferase</keyword>
<evidence type="ECO:0000256" key="1">
    <source>
        <dbReference type="ARBA" id="ARBA00022490"/>
    </source>
</evidence>
<comment type="function">
    <text evidence="6">Specifically methylates the N7 position of a guanine in 16S rRNA.</text>
</comment>
<organism evidence="7 8">
    <name type="scientific">Campylobacter lari</name>
    <dbReference type="NCBI Taxonomy" id="201"/>
    <lineage>
        <taxon>Bacteria</taxon>
        <taxon>Pseudomonadati</taxon>
        <taxon>Campylobacterota</taxon>
        <taxon>Epsilonproteobacteria</taxon>
        <taxon>Campylobacterales</taxon>
        <taxon>Campylobacteraceae</taxon>
        <taxon>Campylobacter</taxon>
    </lineage>
</organism>
<dbReference type="Proteomes" id="UP000559808">
    <property type="component" value="Unassembled WGS sequence"/>
</dbReference>
<reference evidence="7 8" key="1">
    <citation type="submission" date="2018-05" db="EMBL/GenBank/DDBJ databases">
        <authorList>
            <consortium name="PulseNet: The National Subtyping Network for Foodborne Disease Surveillance"/>
            <person name="Tarr C.L."/>
            <person name="Trees E."/>
            <person name="Katz L.S."/>
            <person name="Carleton-Romer H.A."/>
            <person name="Stroika S."/>
            <person name="Kucerova Z."/>
            <person name="Roache K.F."/>
            <person name="Sabol A.L."/>
            <person name="Besser J."/>
            <person name="Gerner-Smidt P."/>
        </authorList>
    </citation>
    <scope>NUCLEOTIDE SEQUENCE [LARGE SCALE GENOMIC DNA]</scope>
    <source>
        <strain evidence="7 8">D6489</strain>
    </source>
</reference>
<dbReference type="SUPFAM" id="SSF53335">
    <property type="entry name" value="S-adenosyl-L-methionine-dependent methyltransferases"/>
    <property type="match status" value="1"/>
</dbReference>
<keyword evidence="1 6" id="KW-0963">Cytoplasm</keyword>
<dbReference type="InterPro" id="IPR003682">
    <property type="entry name" value="rRNA_ssu_MeTfrase_G"/>
</dbReference>
<accession>A0A5L4N936</accession>
<feature type="binding site" evidence="6">
    <location>
        <begin position="95"/>
        <end position="97"/>
    </location>
    <ligand>
        <name>S-adenosyl-L-methionine</name>
        <dbReference type="ChEBI" id="CHEBI:59789"/>
    </ligand>
</feature>
<dbReference type="Pfam" id="PF02527">
    <property type="entry name" value="GidB"/>
    <property type="match status" value="1"/>
</dbReference>
<feature type="binding site" evidence="6">
    <location>
        <position position="72"/>
    </location>
    <ligand>
        <name>S-adenosyl-L-methionine</name>
        <dbReference type="ChEBI" id="CHEBI:59789"/>
    </ligand>
</feature>
<dbReference type="HAMAP" id="MF_00074">
    <property type="entry name" value="16SrRNA_methyltr_G"/>
    <property type="match status" value="1"/>
</dbReference>
<feature type="binding site" evidence="6">
    <location>
        <begin position="123"/>
        <end position="124"/>
    </location>
    <ligand>
        <name>S-adenosyl-L-methionine</name>
        <dbReference type="ChEBI" id="CHEBI:59789"/>
    </ligand>
</feature>
<comment type="similarity">
    <text evidence="6">Belongs to the methyltransferase superfamily. RNA methyltransferase RsmG family.</text>
</comment>
<dbReference type="GO" id="GO:0005829">
    <property type="term" value="C:cytosol"/>
    <property type="evidence" value="ECO:0007669"/>
    <property type="project" value="TreeGrafter"/>
</dbReference>
<keyword evidence="5 6" id="KW-0949">S-adenosyl-L-methionine</keyword>
<name>A0A5L4N936_CAMLA</name>
<evidence type="ECO:0000256" key="3">
    <source>
        <dbReference type="ARBA" id="ARBA00022603"/>
    </source>
</evidence>
<protein>
    <recommendedName>
        <fullName evidence="6">Ribosomal RNA small subunit methyltransferase G</fullName>
        <ecNumber evidence="6">2.1.1.-</ecNumber>
    </recommendedName>
    <alternativeName>
        <fullName evidence="6">16S rRNA 7-methylguanosine methyltransferase</fullName>
        <shortName evidence="6">16S rRNA m7G methyltransferase</shortName>
    </alternativeName>
</protein>
<keyword evidence="2 6" id="KW-0698">rRNA processing</keyword>
<dbReference type="PANTHER" id="PTHR31760">
    <property type="entry name" value="S-ADENOSYL-L-METHIONINE-DEPENDENT METHYLTRANSFERASES SUPERFAMILY PROTEIN"/>
    <property type="match status" value="1"/>
</dbReference>
<comment type="subcellular location">
    <subcellularLocation>
        <location evidence="6">Cytoplasm</location>
    </subcellularLocation>
</comment>
<dbReference type="PANTHER" id="PTHR31760:SF0">
    <property type="entry name" value="S-ADENOSYL-L-METHIONINE-DEPENDENT METHYLTRANSFERASES SUPERFAMILY PROTEIN"/>
    <property type="match status" value="1"/>
</dbReference>
<dbReference type="AlphaFoldDB" id="A0A5L4N936"/>
<evidence type="ECO:0000313" key="8">
    <source>
        <dbReference type="Proteomes" id="UP000559808"/>
    </source>
</evidence>
<gene>
    <name evidence="6 7" type="primary">rsmG</name>
    <name evidence="7" type="ORF">YZ34_06655</name>
</gene>
<keyword evidence="4 6" id="KW-0808">Transferase</keyword>